<dbReference type="Pfam" id="PF19279">
    <property type="entry name" value="YegS_C"/>
    <property type="match status" value="1"/>
</dbReference>
<evidence type="ECO:0000256" key="1">
    <source>
        <dbReference type="ARBA" id="ARBA00001946"/>
    </source>
</evidence>
<accession>A0ABY4H682</accession>
<evidence type="ECO:0000256" key="3">
    <source>
        <dbReference type="ARBA" id="ARBA00022516"/>
    </source>
</evidence>
<evidence type="ECO:0000256" key="8">
    <source>
        <dbReference type="ARBA" id="ARBA00022840"/>
    </source>
</evidence>
<proteinExistence type="inferred from homology"/>
<dbReference type="SUPFAM" id="SSF111331">
    <property type="entry name" value="NAD kinase/diacylglycerol kinase-like"/>
    <property type="match status" value="1"/>
</dbReference>
<name>A0ABY4H682_9BACI</name>
<evidence type="ECO:0000256" key="9">
    <source>
        <dbReference type="ARBA" id="ARBA00022842"/>
    </source>
</evidence>
<dbReference type="RefSeq" id="WP_245029478.1">
    <property type="nucleotide sequence ID" value="NZ_CP095075.1"/>
</dbReference>
<keyword evidence="9" id="KW-0460">Magnesium</keyword>
<feature type="domain" description="DAGKc" evidence="13">
    <location>
        <begin position="1"/>
        <end position="130"/>
    </location>
</feature>
<keyword evidence="11" id="KW-0594">Phospholipid biosynthesis</keyword>
<keyword evidence="12" id="KW-1208">Phospholipid metabolism</keyword>
<dbReference type="InterPro" id="IPR017438">
    <property type="entry name" value="ATP-NAD_kinase_N"/>
</dbReference>
<dbReference type="InterPro" id="IPR045540">
    <property type="entry name" value="YegS/DAGK_C"/>
</dbReference>
<dbReference type="Pfam" id="PF00781">
    <property type="entry name" value="DAGK_cat"/>
    <property type="match status" value="1"/>
</dbReference>
<keyword evidence="4" id="KW-0808">Transferase</keyword>
<comment type="similarity">
    <text evidence="2">Belongs to the diacylglycerol/lipid kinase family.</text>
</comment>
<dbReference type="Gene3D" id="2.60.200.40">
    <property type="match status" value="1"/>
</dbReference>
<gene>
    <name evidence="14" type="ORF">MUO15_11765</name>
</gene>
<evidence type="ECO:0000256" key="6">
    <source>
        <dbReference type="ARBA" id="ARBA00022741"/>
    </source>
</evidence>
<keyword evidence="5" id="KW-0479">Metal-binding</keyword>
<dbReference type="NCBIfam" id="TIGR00147">
    <property type="entry name" value="YegS/Rv2252/BmrU family lipid kinase"/>
    <property type="match status" value="1"/>
</dbReference>
<dbReference type="SMART" id="SM00046">
    <property type="entry name" value="DAGKc"/>
    <property type="match status" value="1"/>
</dbReference>
<keyword evidence="10" id="KW-0443">Lipid metabolism</keyword>
<keyword evidence="8" id="KW-0067">ATP-binding</keyword>
<dbReference type="EMBL" id="CP095075">
    <property type="protein sequence ID" value="UOR10373.1"/>
    <property type="molecule type" value="Genomic_DNA"/>
</dbReference>
<protein>
    <submittedName>
        <fullName evidence="14">YegS/Rv2252/BmrU family lipid kinase</fullName>
    </submittedName>
</protein>
<evidence type="ECO:0000256" key="4">
    <source>
        <dbReference type="ARBA" id="ARBA00022679"/>
    </source>
</evidence>
<dbReference type="GO" id="GO:0016301">
    <property type="term" value="F:kinase activity"/>
    <property type="evidence" value="ECO:0007669"/>
    <property type="project" value="UniProtKB-KW"/>
</dbReference>
<evidence type="ECO:0000256" key="7">
    <source>
        <dbReference type="ARBA" id="ARBA00022777"/>
    </source>
</evidence>
<dbReference type="Gene3D" id="3.40.50.10330">
    <property type="entry name" value="Probable inorganic polyphosphate/atp-NAD kinase, domain 1"/>
    <property type="match status" value="1"/>
</dbReference>
<keyword evidence="6" id="KW-0547">Nucleotide-binding</keyword>
<organism evidence="14 15">
    <name type="scientific">Halobacillus amylolyticus</name>
    <dbReference type="NCBI Taxonomy" id="2932259"/>
    <lineage>
        <taxon>Bacteria</taxon>
        <taxon>Bacillati</taxon>
        <taxon>Bacillota</taxon>
        <taxon>Bacilli</taxon>
        <taxon>Bacillales</taxon>
        <taxon>Bacillaceae</taxon>
        <taxon>Halobacillus</taxon>
    </lineage>
</organism>
<dbReference type="PANTHER" id="PTHR12358">
    <property type="entry name" value="SPHINGOSINE KINASE"/>
    <property type="match status" value="1"/>
</dbReference>
<dbReference type="InterPro" id="IPR050187">
    <property type="entry name" value="Lipid_Phosphate_FormReg"/>
</dbReference>
<dbReference type="PANTHER" id="PTHR12358:SF106">
    <property type="entry name" value="LIPID KINASE YEGS"/>
    <property type="match status" value="1"/>
</dbReference>
<reference evidence="14" key="1">
    <citation type="submission" date="2022-04" db="EMBL/GenBank/DDBJ databases">
        <title>Halobacillus sp. isolated from saltern.</title>
        <authorList>
            <person name="Won M."/>
            <person name="Lee C.-M."/>
            <person name="Woen H.-Y."/>
            <person name="Kwon S.-W."/>
        </authorList>
    </citation>
    <scope>NUCLEOTIDE SEQUENCE</scope>
    <source>
        <strain evidence="14">SSHM10-5</strain>
    </source>
</reference>
<comment type="cofactor">
    <cofactor evidence="1">
        <name>Mg(2+)</name>
        <dbReference type="ChEBI" id="CHEBI:18420"/>
    </cofactor>
</comment>
<dbReference type="InterPro" id="IPR016064">
    <property type="entry name" value="NAD/diacylglycerol_kinase_sf"/>
</dbReference>
<evidence type="ECO:0000256" key="12">
    <source>
        <dbReference type="ARBA" id="ARBA00023264"/>
    </source>
</evidence>
<dbReference type="InterPro" id="IPR005218">
    <property type="entry name" value="Diacylglycerol/lipid_kinase"/>
</dbReference>
<evidence type="ECO:0000256" key="5">
    <source>
        <dbReference type="ARBA" id="ARBA00022723"/>
    </source>
</evidence>
<dbReference type="InterPro" id="IPR001206">
    <property type="entry name" value="Diacylglycerol_kinase_cat_dom"/>
</dbReference>
<evidence type="ECO:0000256" key="2">
    <source>
        <dbReference type="ARBA" id="ARBA00005983"/>
    </source>
</evidence>
<keyword evidence="15" id="KW-1185">Reference proteome</keyword>
<evidence type="ECO:0000313" key="15">
    <source>
        <dbReference type="Proteomes" id="UP000830326"/>
    </source>
</evidence>
<dbReference type="Proteomes" id="UP000830326">
    <property type="component" value="Chromosome"/>
</dbReference>
<keyword evidence="3" id="KW-0444">Lipid biosynthesis</keyword>
<dbReference type="PROSITE" id="PS50146">
    <property type="entry name" value="DAGK"/>
    <property type="match status" value="1"/>
</dbReference>
<evidence type="ECO:0000256" key="10">
    <source>
        <dbReference type="ARBA" id="ARBA00023098"/>
    </source>
</evidence>
<evidence type="ECO:0000313" key="14">
    <source>
        <dbReference type="EMBL" id="UOR10373.1"/>
    </source>
</evidence>
<sequence>MKAMIIVNPTSGREEAVDYVKQIEDILQKKGYEIKTVQTEKELDATKYCQNACENKFDLVVSLGGDGTLNETINGLVDQQHRPKLGIIPLGTVNDFARALQIPLEPEKAIRVLQSDRTKKVDVGRFNDQYFVNIVAVGALAEASYDVTPEQKTKFGTLAYLTEGLKKMASTQTYPLRIEHDEKVWEGDSFLFLAALTNSTAGFEKLSPQAKVNDGVLHCYIIKKVNMIRLASIASSMARGELRNQKDVEYFTAENLKIASSEDLVTNVDGEEGDRLPVSIEVKPQHIEVVIE</sequence>
<evidence type="ECO:0000256" key="11">
    <source>
        <dbReference type="ARBA" id="ARBA00023209"/>
    </source>
</evidence>
<keyword evidence="7 14" id="KW-0418">Kinase</keyword>
<evidence type="ECO:0000259" key="13">
    <source>
        <dbReference type="PROSITE" id="PS50146"/>
    </source>
</evidence>